<feature type="short sequence motif" description="Q motif" evidence="6">
    <location>
        <begin position="1"/>
        <end position="29"/>
    </location>
</feature>
<evidence type="ECO:0000256" key="2">
    <source>
        <dbReference type="ARBA" id="ARBA00022801"/>
    </source>
</evidence>
<feature type="domain" description="Helicase C-terminal" evidence="10">
    <location>
        <begin position="222"/>
        <end position="387"/>
    </location>
</feature>
<keyword evidence="4 7" id="KW-0067">ATP-binding</keyword>
<dbReference type="InterPro" id="IPR014001">
    <property type="entry name" value="Helicase_ATP-bd"/>
</dbReference>
<comment type="similarity">
    <text evidence="5 7">Belongs to the DEAD box helicase family.</text>
</comment>
<dbReference type="InterPro" id="IPR001650">
    <property type="entry name" value="Helicase_C-like"/>
</dbReference>
<sequence>MPFSNLGLSAPLLSAITELGYTAPTPIQKQAIPLVLAGKDLIATAQTGTGKTGAFVLPILELFNQDRTLRGKRIRALILTPTRELAIQVAANVASYSKHLNLSSLAVYGGVDSEPQKERLIEGVDILVATPGRLLDLAHQRALHFDELEVLVLDEADRMVDMGFAGDINKIIDRLPQVRQNLLFSATMSDAVRDIADSFADSKVGNPAVEISVSPKTKAAATINQWLITVDKDTKSALLSHLINEQQWDQALIFIEKKHAAAKLVVQLAKRGIVAEAIHGDRSQVMREKILADFKSGKLQYLVATGVAARGLDIGELSRVVNYDLPFKPEDYIHRIGRTGRAGATGEAISFVALGDFKNLCAIESRLDQLIERKEIEGFPVRKEVPLSVLNFVRTSKPPMPKSSSSKKAPPPSRDKATRPSGSRSPARTSSADNDENRPNKHIWG</sequence>
<dbReference type="PANTHER" id="PTHR47959:SF11">
    <property type="entry name" value="ATP-DEPENDENT RNA HELICASE DEAD BOX FAMILY"/>
    <property type="match status" value="1"/>
</dbReference>
<dbReference type="GO" id="GO:0004386">
    <property type="term" value="F:helicase activity"/>
    <property type="evidence" value="ECO:0007669"/>
    <property type="project" value="UniProtKB-KW"/>
</dbReference>
<gene>
    <name evidence="12" type="ORF">KDX31_07955</name>
</gene>
<dbReference type="PROSITE" id="PS51194">
    <property type="entry name" value="HELICASE_CTER"/>
    <property type="match status" value="1"/>
</dbReference>
<name>A0ABY5GY22_9GAMM</name>
<protein>
    <submittedName>
        <fullName evidence="12">DEAD/DEAH box helicase</fullName>
    </submittedName>
</protein>
<dbReference type="InterPro" id="IPR000629">
    <property type="entry name" value="RNA-helicase_DEAD-box_CS"/>
</dbReference>
<dbReference type="InterPro" id="IPR011545">
    <property type="entry name" value="DEAD/DEAH_box_helicase_dom"/>
</dbReference>
<evidence type="ECO:0000256" key="8">
    <source>
        <dbReference type="SAM" id="MobiDB-lite"/>
    </source>
</evidence>
<dbReference type="Pfam" id="PF00271">
    <property type="entry name" value="Helicase_C"/>
    <property type="match status" value="1"/>
</dbReference>
<feature type="domain" description="Helicase ATP-binding" evidence="9">
    <location>
        <begin position="32"/>
        <end position="206"/>
    </location>
</feature>
<keyword evidence="1 7" id="KW-0547">Nucleotide-binding</keyword>
<dbReference type="PANTHER" id="PTHR47959">
    <property type="entry name" value="ATP-DEPENDENT RNA HELICASE RHLE-RELATED"/>
    <property type="match status" value="1"/>
</dbReference>
<dbReference type="Pfam" id="PF00270">
    <property type="entry name" value="DEAD"/>
    <property type="match status" value="1"/>
</dbReference>
<dbReference type="CDD" id="cd00268">
    <property type="entry name" value="DEADc"/>
    <property type="match status" value="1"/>
</dbReference>
<dbReference type="InterPro" id="IPR044742">
    <property type="entry name" value="DEAD/DEAH_RhlB"/>
</dbReference>
<evidence type="ECO:0000259" key="9">
    <source>
        <dbReference type="PROSITE" id="PS51192"/>
    </source>
</evidence>
<evidence type="ECO:0000259" key="10">
    <source>
        <dbReference type="PROSITE" id="PS51194"/>
    </source>
</evidence>
<dbReference type="PROSITE" id="PS51195">
    <property type="entry name" value="Q_MOTIF"/>
    <property type="match status" value="1"/>
</dbReference>
<organism evidence="12 13">
    <name type="scientific">Amphritea atlantica</name>
    <dbReference type="NCBI Taxonomy" id="355243"/>
    <lineage>
        <taxon>Bacteria</taxon>
        <taxon>Pseudomonadati</taxon>
        <taxon>Pseudomonadota</taxon>
        <taxon>Gammaproteobacteria</taxon>
        <taxon>Oceanospirillales</taxon>
        <taxon>Oceanospirillaceae</taxon>
        <taxon>Amphritea</taxon>
    </lineage>
</organism>
<keyword evidence="13" id="KW-1185">Reference proteome</keyword>
<dbReference type="InterPro" id="IPR050079">
    <property type="entry name" value="DEAD_box_RNA_helicase"/>
</dbReference>
<reference evidence="12" key="1">
    <citation type="submission" date="2021-04" db="EMBL/GenBank/DDBJ databases">
        <title>Oceanospirillales bacteria with DddD are important DMSP degraders in coastal seawater.</title>
        <authorList>
            <person name="Liu J."/>
        </authorList>
    </citation>
    <scope>NUCLEOTIDE SEQUENCE</scope>
    <source>
        <strain evidence="12">GY6</strain>
    </source>
</reference>
<dbReference type="InterPro" id="IPR027417">
    <property type="entry name" value="P-loop_NTPase"/>
</dbReference>
<dbReference type="EMBL" id="CP073344">
    <property type="protein sequence ID" value="UTW04920.1"/>
    <property type="molecule type" value="Genomic_DNA"/>
</dbReference>
<evidence type="ECO:0000256" key="5">
    <source>
        <dbReference type="ARBA" id="ARBA00038437"/>
    </source>
</evidence>
<feature type="region of interest" description="Disordered" evidence="8">
    <location>
        <begin position="394"/>
        <end position="445"/>
    </location>
</feature>
<dbReference type="SMART" id="SM00490">
    <property type="entry name" value="HELICc"/>
    <property type="match status" value="1"/>
</dbReference>
<evidence type="ECO:0000256" key="7">
    <source>
        <dbReference type="RuleBase" id="RU000492"/>
    </source>
</evidence>
<evidence type="ECO:0000256" key="3">
    <source>
        <dbReference type="ARBA" id="ARBA00022806"/>
    </source>
</evidence>
<dbReference type="Proteomes" id="UP001059950">
    <property type="component" value="Chromosome"/>
</dbReference>
<evidence type="ECO:0000313" key="12">
    <source>
        <dbReference type="EMBL" id="UTW04920.1"/>
    </source>
</evidence>
<proteinExistence type="inferred from homology"/>
<dbReference type="InterPro" id="IPR014014">
    <property type="entry name" value="RNA_helicase_DEAD_Q_motif"/>
</dbReference>
<dbReference type="SMART" id="SM00487">
    <property type="entry name" value="DEXDc"/>
    <property type="match status" value="1"/>
</dbReference>
<evidence type="ECO:0000313" key="13">
    <source>
        <dbReference type="Proteomes" id="UP001059950"/>
    </source>
</evidence>
<keyword evidence="2 7" id="KW-0378">Hydrolase</keyword>
<dbReference type="PROSITE" id="PS00039">
    <property type="entry name" value="DEAD_ATP_HELICASE"/>
    <property type="match status" value="1"/>
</dbReference>
<dbReference type="Gene3D" id="3.40.50.300">
    <property type="entry name" value="P-loop containing nucleotide triphosphate hydrolases"/>
    <property type="match status" value="2"/>
</dbReference>
<dbReference type="PROSITE" id="PS51192">
    <property type="entry name" value="HELICASE_ATP_BIND_1"/>
    <property type="match status" value="1"/>
</dbReference>
<accession>A0ABY5GY22</accession>
<feature type="compositionally biased region" description="Polar residues" evidence="8">
    <location>
        <begin position="420"/>
        <end position="432"/>
    </location>
</feature>
<dbReference type="SUPFAM" id="SSF52540">
    <property type="entry name" value="P-loop containing nucleoside triphosphate hydrolases"/>
    <property type="match status" value="1"/>
</dbReference>
<evidence type="ECO:0000256" key="4">
    <source>
        <dbReference type="ARBA" id="ARBA00022840"/>
    </source>
</evidence>
<dbReference type="CDD" id="cd18787">
    <property type="entry name" value="SF2_C_DEAD"/>
    <property type="match status" value="1"/>
</dbReference>
<evidence type="ECO:0000259" key="11">
    <source>
        <dbReference type="PROSITE" id="PS51195"/>
    </source>
</evidence>
<keyword evidence="3 7" id="KW-0347">Helicase</keyword>
<evidence type="ECO:0000256" key="1">
    <source>
        <dbReference type="ARBA" id="ARBA00022741"/>
    </source>
</evidence>
<feature type="domain" description="DEAD-box RNA helicase Q" evidence="11">
    <location>
        <begin position="1"/>
        <end position="29"/>
    </location>
</feature>
<evidence type="ECO:0000256" key="6">
    <source>
        <dbReference type="PROSITE-ProRule" id="PRU00552"/>
    </source>
</evidence>